<evidence type="ECO:0000313" key="2">
    <source>
        <dbReference type="Proteomes" id="UP000694856"/>
    </source>
</evidence>
<reference evidence="3" key="1">
    <citation type="submission" date="2025-08" db="UniProtKB">
        <authorList>
            <consortium name="RefSeq"/>
        </authorList>
    </citation>
    <scope>IDENTIFICATION</scope>
    <source>
        <tissue evidence="3">Ear skin</tissue>
    </source>
</reference>
<feature type="region of interest" description="Disordered" evidence="1">
    <location>
        <begin position="150"/>
        <end position="171"/>
    </location>
</feature>
<organism evidence="2 3">
    <name type="scientific">Camelus ferus</name>
    <name type="common">Wild bactrian camel</name>
    <name type="synonym">Camelus bactrianus ferus</name>
    <dbReference type="NCBI Taxonomy" id="419612"/>
    <lineage>
        <taxon>Eukaryota</taxon>
        <taxon>Metazoa</taxon>
        <taxon>Chordata</taxon>
        <taxon>Craniata</taxon>
        <taxon>Vertebrata</taxon>
        <taxon>Euteleostomi</taxon>
        <taxon>Mammalia</taxon>
        <taxon>Eutheria</taxon>
        <taxon>Laurasiatheria</taxon>
        <taxon>Artiodactyla</taxon>
        <taxon>Tylopoda</taxon>
        <taxon>Camelidae</taxon>
        <taxon>Camelus</taxon>
    </lineage>
</organism>
<dbReference type="KEGG" id="cfr:116669345"/>
<protein>
    <submittedName>
        <fullName evidence="3">Uncharacterized protein LOC116669345</fullName>
    </submittedName>
</protein>
<gene>
    <name evidence="3" type="primary">LOC116669345</name>
</gene>
<dbReference type="GeneID" id="116669345"/>
<dbReference type="Proteomes" id="UP000694856">
    <property type="component" value="Chromosome 16"/>
</dbReference>
<dbReference type="RefSeq" id="XP_032354954.1">
    <property type="nucleotide sequence ID" value="XM_032499063.1"/>
</dbReference>
<name>A0A8B8UK86_CAMFR</name>
<evidence type="ECO:0000313" key="3">
    <source>
        <dbReference type="RefSeq" id="XP_032354954.1"/>
    </source>
</evidence>
<accession>A0A8B8UK86</accession>
<evidence type="ECO:0000256" key="1">
    <source>
        <dbReference type="SAM" id="MobiDB-lite"/>
    </source>
</evidence>
<proteinExistence type="predicted"/>
<dbReference type="AlphaFoldDB" id="A0A8B8UK86"/>
<feature type="region of interest" description="Disordered" evidence="1">
    <location>
        <begin position="63"/>
        <end position="124"/>
    </location>
</feature>
<keyword evidence="2" id="KW-1185">Reference proteome</keyword>
<sequence>MTTFIISETTIPVVPRRAQACFKTHNSTVNTLKRPGEGGEPGIPAPTLWKRKRNYTEAKRLVQGHAAESNSRDWKLGLLTPGPGPSSPHKLPPRKRASSGEEGTSPRAQATPGRARPRPSVLTPCDSAAAGAGYALGFTRQESLPADCRDLTPEEAAGPGHRPRPAGRVNKPNLWALRGHKKPPAGPLESRVSTKERPNEICLFRAFHARGTIQQWPAVTGPFRSV</sequence>